<evidence type="ECO:0000313" key="2">
    <source>
        <dbReference type="Proteomes" id="UP000001192"/>
    </source>
</evidence>
<organism evidence="1 2">
    <name type="scientific">Paraburkholderia phymatum (strain DSM 17167 / CIP 108236 / LMG 21445 / STM815)</name>
    <name type="common">Burkholderia phymatum</name>
    <dbReference type="NCBI Taxonomy" id="391038"/>
    <lineage>
        <taxon>Bacteria</taxon>
        <taxon>Pseudomonadati</taxon>
        <taxon>Pseudomonadota</taxon>
        <taxon>Betaproteobacteria</taxon>
        <taxon>Burkholderiales</taxon>
        <taxon>Burkholderiaceae</taxon>
        <taxon>Paraburkholderia</taxon>
    </lineage>
</organism>
<dbReference type="Proteomes" id="UP000001192">
    <property type="component" value="Chromosome 2"/>
</dbReference>
<reference evidence="2" key="1">
    <citation type="journal article" date="2014" name="Stand. Genomic Sci.">
        <title>Complete genome sequence of Burkholderia phymatum STM815(T), a broad host range and efficient nitrogen-fixing symbiont of Mimosa species.</title>
        <authorList>
            <person name="Moulin L."/>
            <person name="Klonowska A."/>
            <person name="Caroline B."/>
            <person name="Booth K."/>
            <person name="Vriezen J.A."/>
            <person name="Melkonian R."/>
            <person name="James E.K."/>
            <person name="Young J.P."/>
            <person name="Bena G."/>
            <person name="Hauser L."/>
            <person name="Land M."/>
            <person name="Kyrpides N."/>
            <person name="Bruce D."/>
            <person name="Chain P."/>
            <person name="Copeland A."/>
            <person name="Pitluck S."/>
            <person name="Woyke T."/>
            <person name="Lizotte-Waniewski M."/>
            <person name="Bristow J."/>
            <person name="Riley M."/>
        </authorList>
    </citation>
    <scope>NUCLEOTIDE SEQUENCE [LARGE SCALE GENOMIC DNA]</scope>
    <source>
        <strain evidence="2">DSM 17167 / CIP 108236 / LMG 21445 / STM815</strain>
    </source>
</reference>
<proteinExistence type="predicted"/>
<dbReference type="KEGG" id="bph:Bphy_5315"/>
<keyword evidence="2" id="KW-1185">Reference proteome</keyword>
<evidence type="ECO:0000313" key="1">
    <source>
        <dbReference type="EMBL" id="ACC74393.1"/>
    </source>
</evidence>
<dbReference type="EMBL" id="CP001044">
    <property type="protein sequence ID" value="ACC74393.1"/>
    <property type="molecule type" value="Genomic_DNA"/>
</dbReference>
<dbReference type="HOGENOM" id="CLU_1999641_0_0_4"/>
<name>B2JN00_PARP8</name>
<protein>
    <submittedName>
        <fullName evidence="1">Uncharacterized protein</fullName>
    </submittedName>
</protein>
<accession>B2JN00</accession>
<dbReference type="AlphaFoldDB" id="B2JN00"/>
<sequence>MPMQAGFRSELPDADCVRGARPADCQMCRTVETRAAVPRKSRLSLATHGDQAVRRRRAARRGAHEGCFKHRYKLPEACVRIQIYAYTKALTFHLSLFSPRDSCDDKFVLSKWAHGKSHTTLRRA</sequence>
<gene>
    <name evidence="1" type="ordered locus">Bphy_5315</name>
</gene>